<dbReference type="RefSeq" id="WP_095914110.1">
    <property type="nucleotide sequence ID" value="NZ_CP022384.1"/>
</dbReference>
<dbReference type="PROSITE" id="PS51257">
    <property type="entry name" value="PROKAR_LIPOPROTEIN"/>
    <property type="match status" value="1"/>
</dbReference>
<dbReference type="KEGG" id="clk:CGC53_06675"/>
<evidence type="ECO:0008006" key="3">
    <source>
        <dbReference type="Google" id="ProtNLM"/>
    </source>
</evidence>
<organism evidence="1 2">
    <name type="scientific">Capnocytophaga leadbetteri</name>
    <dbReference type="NCBI Taxonomy" id="327575"/>
    <lineage>
        <taxon>Bacteria</taxon>
        <taxon>Pseudomonadati</taxon>
        <taxon>Bacteroidota</taxon>
        <taxon>Flavobacteriia</taxon>
        <taxon>Flavobacteriales</taxon>
        <taxon>Flavobacteriaceae</taxon>
        <taxon>Capnocytophaga</taxon>
    </lineage>
</organism>
<accession>A0A250FA93</accession>
<protein>
    <recommendedName>
        <fullName evidence="3">Lipoprotein</fullName>
    </recommendedName>
</protein>
<proteinExistence type="predicted"/>
<dbReference type="Proteomes" id="UP000217276">
    <property type="component" value="Chromosome"/>
</dbReference>
<name>A0A250FA93_9FLAO</name>
<keyword evidence="2" id="KW-1185">Reference proteome</keyword>
<reference evidence="2" key="1">
    <citation type="submission" date="2017-06" db="EMBL/GenBank/DDBJ databases">
        <title>Capnocytophaga spp. assemblies.</title>
        <authorList>
            <person name="Gulvik C.A."/>
        </authorList>
    </citation>
    <scope>NUCLEOTIDE SEQUENCE [LARGE SCALE GENOMIC DNA]</scope>
    <source>
        <strain evidence="2">H6253</strain>
    </source>
</reference>
<dbReference type="EMBL" id="CP022384">
    <property type="protein sequence ID" value="ATA82049.1"/>
    <property type="molecule type" value="Genomic_DNA"/>
</dbReference>
<sequence>MRNTIFILIALLTIISCKNTSYIEEITSERNVGITLRKYYDDEKDTVVTTYGIVIPIEFKLDINYKNIRKTTSFRYIRNDKSAGGNGNNYRIFNGDTNIPIFYEEKNWGYPYFPNSIYLVDDELNLTKDEAEAFIKKYRPTASAEEIKSDKDTIVLAPYSKFRKENPEFIEKLRKEPDTLTLWLSLKNEKEPKIIDKGIHW</sequence>
<gene>
    <name evidence="1" type="ORF">CGC53_06675</name>
</gene>
<evidence type="ECO:0000313" key="1">
    <source>
        <dbReference type="EMBL" id="ATA82049.1"/>
    </source>
</evidence>
<evidence type="ECO:0000313" key="2">
    <source>
        <dbReference type="Proteomes" id="UP000217276"/>
    </source>
</evidence>
<dbReference type="AlphaFoldDB" id="A0A250FA93"/>